<dbReference type="InterPro" id="IPR023656">
    <property type="entry name" value="IMP_biosynth_PurP"/>
</dbReference>
<dbReference type="Gene3D" id="3.40.50.20">
    <property type="match status" value="1"/>
</dbReference>
<dbReference type="Pfam" id="PF06973">
    <property type="entry name" value="DUF1297"/>
    <property type="match status" value="1"/>
</dbReference>
<comment type="cofactor">
    <cofactor evidence="2">
        <name>Mg(2+)</name>
        <dbReference type="ChEBI" id="CHEBI:18420"/>
    </cofactor>
</comment>
<evidence type="ECO:0000259" key="10">
    <source>
        <dbReference type="Pfam" id="PF06849"/>
    </source>
</evidence>
<feature type="domain" description="IMP biosynthesis enzyme PurP C-terminal" evidence="11">
    <location>
        <begin position="179"/>
        <end position="365"/>
    </location>
</feature>
<dbReference type="PANTHER" id="PTHR38147">
    <property type="entry name" value="5-FORMAMINOIMIDAZOLE-4-CARBOXAMIDE-1-(BETA)-D-RIBOFURANOSYL 5'-MONOPHOSPHATE SYNTHETASE-RELATED"/>
    <property type="match status" value="1"/>
</dbReference>
<dbReference type="Gene3D" id="3.30.1490.20">
    <property type="entry name" value="ATP-grasp fold, A domain"/>
    <property type="match status" value="1"/>
</dbReference>
<keyword evidence="8" id="KW-0460">Magnesium</keyword>
<dbReference type="InterPro" id="IPR016185">
    <property type="entry name" value="PreATP-grasp_dom_sf"/>
</dbReference>
<dbReference type="EMBL" id="KF439060">
    <property type="protein sequence ID" value="AHM02007.1"/>
    <property type="molecule type" value="Genomic_DNA"/>
</dbReference>
<evidence type="ECO:0000313" key="12">
    <source>
        <dbReference type="EMBL" id="AHM02007.1"/>
    </source>
</evidence>
<evidence type="ECO:0000256" key="7">
    <source>
        <dbReference type="ARBA" id="ARBA00022840"/>
    </source>
</evidence>
<evidence type="ECO:0000256" key="2">
    <source>
        <dbReference type="ARBA" id="ARBA00001946"/>
    </source>
</evidence>
<dbReference type="PANTHER" id="PTHR38147:SF1">
    <property type="entry name" value="5-FORMAMINOIMIDAZOLE-4-CARBOXAMIDE-1-(BETA)-D-RIBOFURANOSYL 5'-MONOPHOSPHATE SYNTHETASE"/>
    <property type="match status" value="1"/>
</dbReference>
<evidence type="ECO:0000256" key="8">
    <source>
        <dbReference type="ARBA" id="ARBA00022842"/>
    </source>
</evidence>
<dbReference type="AlphaFoldDB" id="W8RZY6"/>
<protein>
    <submittedName>
        <fullName evidence="12">5-formaminoimidazole-4-carboxamide-1-(Beta)-D-ribofuranosyl 5'-monophosphate synthetase-like protein</fullName>
    </submittedName>
</protein>
<organism evidence="12">
    <name type="scientific">uncultured miscellaneous Crenarchaeota group</name>
    <dbReference type="NCBI Taxonomy" id="1368239"/>
    <lineage>
        <taxon>Archaea</taxon>
        <taxon>Candidatus Bathyarchaeota</taxon>
        <taxon>environmental samples</taxon>
    </lineage>
</organism>
<dbReference type="GO" id="GO:0016879">
    <property type="term" value="F:ligase activity, forming carbon-nitrogen bonds"/>
    <property type="evidence" value="ECO:0007669"/>
    <property type="project" value="InterPro"/>
</dbReference>
<dbReference type="InterPro" id="IPR013815">
    <property type="entry name" value="ATP_grasp_subdomain_1"/>
</dbReference>
<reference evidence="12" key="1">
    <citation type="journal article" date="2014" name="ISME J.">
        <title>Genetic and functional properties of uncultivated MCG archaea assessed by metagenome and gene expression analyses.</title>
        <authorList>
            <person name="Meng J."/>
            <person name="Xu J."/>
            <person name="Qin D."/>
            <person name="He Y."/>
            <person name="Xiao X."/>
            <person name="Wang F."/>
        </authorList>
    </citation>
    <scope>NUCLEOTIDE SEQUENCE</scope>
</reference>
<keyword evidence="7" id="KW-0067">ATP-binding</keyword>
<evidence type="ECO:0000256" key="1">
    <source>
        <dbReference type="ARBA" id="ARBA00001936"/>
    </source>
</evidence>
<dbReference type="GO" id="GO:0006188">
    <property type="term" value="P:IMP biosynthetic process"/>
    <property type="evidence" value="ECO:0007669"/>
    <property type="project" value="InterPro"/>
</dbReference>
<dbReference type="Gene3D" id="3.30.470.20">
    <property type="entry name" value="ATP-grasp fold, B domain"/>
    <property type="match status" value="1"/>
</dbReference>
<dbReference type="GO" id="GO:0000287">
    <property type="term" value="F:magnesium ion binding"/>
    <property type="evidence" value="ECO:0007669"/>
    <property type="project" value="InterPro"/>
</dbReference>
<sequence>MKREKIQEIVAGYDPKEAMIGVLGSHSALEMGHGAKQEGFEVVVVCQKGREKTYAKHYRNLFDHVILLDKFVDLIKDENQAKLRQLNTIFVPNRSFSVYVGYDNIEQNFMVPLLGNRFMLRSEERNVPRNQYDLIRQAGLNLPKIFGSSDEIDRLVIVKVPEKTRSIERAFFYASSPEEFKKRAEERIRKGIIDRKDLEEAIIEEYIVGGKFNANYFWSPITDEIDLLGFDRRIQTNLDGVLDLPADEQLEAKISTQNVEIGHMGATMRESQLEKILQAGEKFVETCKKEYPPGIIGLFALQGAMNKNLDFYIFDVSPRIPGCPCVEPTSPYMKYKYGMEVGPGRRVAMEIKTAVAKNKLEMIVT</sequence>
<keyword evidence="3" id="KW-0436">Ligase</keyword>
<dbReference type="PIRSF" id="PIRSF004602">
    <property type="entry name" value="ATPgrasp_PurP"/>
    <property type="match status" value="1"/>
</dbReference>
<evidence type="ECO:0000256" key="4">
    <source>
        <dbReference type="ARBA" id="ARBA00022723"/>
    </source>
</evidence>
<evidence type="ECO:0000259" key="11">
    <source>
        <dbReference type="Pfam" id="PF06973"/>
    </source>
</evidence>
<evidence type="ECO:0000256" key="9">
    <source>
        <dbReference type="ARBA" id="ARBA00023211"/>
    </source>
</evidence>
<dbReference type="GO" id="GO:0005524">
    <property type="term" value="F:ATP binding"/>
    <property type="evidence" value="ECO:0007669"/>
    <property type="project" value="UniProtKB-KW"/>
</dbReference>
<accession>W8RZY6</accession>
<dbReference type="SUPFAM" id="SSF52440">
    <property type="entry name" value="PreATP-grasp domain"/>
    <property type="match status" value="1"/>
</dbReference>
<comment type="cofactor">
    <cofactor evidence="1">
        <name>Mn(2+)</name>
        <dbReference type="ChEBI" id="CHEBI:29035"/>
    </cofactor>
</comment>
<dbReference type="InterPro" id="IPR009720">
    <property type="entry name" value="IMP_biosynth_PurP_C"/>
</dbReference>
<evidence type="ECO:0000256" key="5">
    <source>
        <dbReference type="ARBA" id="ARBA00022741"/>
    </source>
</evidence>
<dbReference type="InterPro" id="IPR010672">
    <property type="entry name" value="IMP_biosynth_PurP_N"/>
</dbReference>
<keyword evidence="5" id="KW-0547">Nucleotide-binding</keyword>
<dbReference type="SUPFAM" id="SSF56059">
    <property type="entry name" value="Glutathione synthetase ATP-binding domain-like"/>
    <property type="match status" value="1"/>
</dbReference>
<evidence type="ECO:0000256" key="3">
    <source>
        <dbReference type="ARBA" id="ARBA00022598"/>
    </source>
</evidence>
<dbReference type="Pfam" id="PF06849">
    <property type="entry name" value="DUF1246"/>
    <property type="match status" value="1"/>
</dbReference>
<evidence type="ECO:0000256" key="6">
    <source>
        <dbReference type="ARBA" id="ARBA00022755"/>
    </source>
</evidence>
<keyword evidence="6" id="KW-0658">Purine biosynthesis</keyword>
<keyword evidence="4" id="KW-0479">Metal-binding</keyword>
<keyword evidence="9" id="KW-0464">Manganese</keyword>
<feature type="domain" description="IMP biosynthesis enzyme PurP N-terminal" evidence="10">
    <location>
        <begin position="20"/>
        <end position="146"/>
    </location>
</feature>
<name>W8RZY6_9ARCH</name>
<proteinExistence type="predicted"/>